<dbReference type="AlphaFoldDB" id="A0AAF3FKD9"/>
<sequence>MRQSVDLKALLNFDDNDFGVFLSYFILTLLCFIYNSIAACVVQEMVKFSTIACRLLTLEQLLRIGMCTISIFHLYWFIESRSNEMIDQKVPWIVEAINLITSTVFVGLYYSIVLVELFLSVQRYRDVIMNEIQEKEKTSSHHFPIWTALFLPTGILLIIQFFKEEKLLYDPISSTVYSHGSFWQSILFSLRIISIALNGICLFYDYKVIKFSKNHLEVSGKDDQSVKTRRRLATLLIVRDIWMGLSFLLSIVLPFVFEAFSLQQSLTLYIAHGAVPVFFRAITGLLTVCFIGKRKRDDPNDQNCHCQCTFIVY</sequence>
<feature type="transmembrane region" description="Helical" evidence="1">
    <location>
        <begin position="269"/>
        <end position="291"/>
    </location>
</feature>
<proteinExistence type="predicted"/>
<evidence type="ECO:0000313" key="2">
    <source>
        <dbReference type="Proteomes" id="UP000887575"/>
    </source>
</evidence>
<organism evidence="2 3">
    <name type="scientific">Mesorhabditis belari</name>
    <dbReference type="NCBI Taxonomy" id="2138241"/>
    <lineage>
        <taxon>Eukaryota</taxon>
        <taxon>Metazoa</taxon>
        <taxon>Ecdysozoa</taxon>
        <taxon>Nematoda</taxon>
        <taxon>Chromadorea</taxon>
        <taxon>Rhabditida</taxon>
        <taxon>Rhabditina</taxon>
        <taxon>Rhabditomorpha</taxon>
        <taxon>Rhabditoidea</taxon>
        <taxon>Rhabditidae</taxon>
        <taxon>Mesorhabditinae</taxon>
        <taxon>Mesorhabditis</taxon>
    </lineage>
</organism>
<feature type="transmembrane region" description="Helical" evidence="1">
    <location>
        <begin position="98"/>
        <end position="121"/>
    </location>
</feature>
<accession>A0AAF3FKD9</accession>
<feature type="transmembrane region" description="Helical" evidence="1">
    <location>
        <begin position="182"/>
        <end position="204"/>
    </location>
</feature>
<feature type="transmembrane region" description="Helical" evidence="1">
    <location>
        <begin position="236"/>
        <end position="257"/>
    </location>
</feature>
<name>A0AAF3FKD9_9BILA</name>
<feature type="transmembrane region" description="Helical" evidence="1">
    <location>
        <begin position="20"/>
        <end position="41"/>
    </location>
</feature>
<keyword evidence="2" id="KW-1185">Reference proteome</keyword>
<keyword evidence="1" id="KW-0812">Transmembrane</keyword>
<keyword evidence="1" id="KW-0472">Membrane</keyword>
<evidence type="ECO:0000313" key="3">
    <source>
        <dbReference type="WBParaSite" id="MBELARI_LOCUS7595"/>
    </source>
</evidence>
<dbReference type="WBParaSite" id="MBELARI_LOCUS7595">
    <property type="protein sequence ID" value="MBELARI_LOCUS7595"/>
    <property type="gene ID" value="MBELARI_LOCUS7595"/>
</dbReference>
<reference evidence="3" key="1">
    <citation type="submission" date="2024-02" db="UniProtKB">
        <authorList>
            <consortium name="WormBaseParasite"/>
        </authorList>
    </citation>
    <scope>IDENTIFICATION</scope>
</reference>
<protein>
    <submittedName>
        <fullName evidence="3">Uncharacterized protein</fullName>
    </submittedName>
</protein>
<dbReference type="Proteomes" id="UP000887575">
    <property type="component" value="Unassembled WGS sequence"/>
</dbReference>
<keyword evidence="1" id="KW-1133">Transmembrane helix</keyword>
<feature type="transmembrane region" description="Helical" evidence="1">
    <location>
        <begin position="142"/>
        <end position="162"/>
    </location>
</feature>
<evidence type="ECO:0000256" key="1">
    <source>
        <dbReference type="SAM" id="Phobius"/>
    </source>
</evidence>
<feature type="transmembrane region" description="Helical" evidence="1">
    <location>
        <begin position="61"/>
        <end position="78"/>
    </location>
</feature>